<evidence type="ECO:0000313" key="1">
    <source>
        <dbReference type="EMBL" id="PWT28787.1"/>
    </source>
</evidence>
<keyword evidence="2" id="KW-1185">Reference proteome</keyword>
<accession>A0A317G5F8</accession>
<name>A0A317G5F8_BUTFI</name>
<organism evidence="1 2">
    <name type="scientific">Butyrivibrio fibrisolvens</name>
    <dbReference type="NCBI Taxonomy" id="831"/>
    <lineage>
        <taxon>Bacteria</taxon>
        <taxon>Bacillati</taxon>
        <taxon>Bacillota</taxon>
        <taxon>Clostridia</taxon>
        <taxon>Lachnospirales</taxon>
        <taxon>Lachnospiraceae</taxon>
        <taxon>Butyrivibrio</taxon>
    </lineage>
</organism>
<dbReference type="AlphaFoldDB" id="A0A317G5F8"/>
<evidence type="ECO:0000313" key="2">
    <source>
        <dbReference type="Proteomes" id="UP000245488"/>
    </source>
</evidence>
<protein>
    <submittedName>
        <fullName evidence="1">Uncharacterized protein</fullName>
    </submittedName>
</protein>
<proteinExistence type="predicted"/>
<gene>
    <name evidence="1" type="ORF">CPT75_17560</name>
</gene>
<reference evidence="1 2" key="1">
    <citation type="submission" date="2017-09" db="EMBL/GenBank/DDBJ databases">
        <title>High-quality draft genome sequence of Butyrivibrio fibrisolvens INBov1, isolated from cow rumen.</title>
        <authorList>
            <person name="Rodriguez Hernaez J."/>
            <person name="Rivarola M."/>
            <person name="Paniego N."/>
            <person name="Cravero S."/>
            <person name="Ceron Cucchi M."/>
            <person name="Martinez M.C."/>
        </authorList>
    </citation>
    <scope>NUCLEOTIDE SEQUENCE [LARGE SCALE GENOMIC DNA]</scope>
    <source>
        <strain evidence="1 2">INBov1</strain>
    </source>
</reference>
<dbReference type="EMBL" id="NXNG01000001">
    <property type="protein sequence ID" value="PWT28787.1"/>
    <property type="molecule type" value="Genomic_DNA"/>
</dbReference>
<comment type="caution">
    <text evidence="1">The sequence shown here is derived from an EMBL/GenBank/DDBJ whole genome shotgun (WGS) entry which is preliminary data.</text>
</comment>
<dbReference type="Proteomes" id="UP000245488">
    <property type="component" value="Chromosome"/>
</dbReference>
<sequence length="217" mass="25497">MLKEGDGTMPIIFIPENNEYNPLELEPYRSFNKKFEDREDDIDGALIKLSIPNQRRRFVDRFSVDRYYCDDITLKFMFSHIHEIGNGNDSLIHHVIEYDSASSIQISIDLVESGDPYETLDCVCHEMYHAGQARYVEIFESLDEDAQRSYFLHDASVYADEFNNYKNAIMADDESDYLEYYGQWCEQDAREYAYKSVLDYYSRINEYLEQSGGSSDK</sequence>